<evidence type="ECO:0000256" key="1">
    <source>
        <dbReference type="ARBA" id="ARBA00001946"/>
    </source>
</evidence>
<evidence type="ECO:0000256" key="3">
    <source>
        <dbReference type="ARBA" id="ARBA00022679"/>
    </source>
</evidence>
<dbReference type="Pfam" id="PF00348">
    <property type="entry name" value="polyprenyl_synt"/>
    <property type="match status" value="1"/>
</dbReference>
<feature type="region of interest" description="Disordered" evidence="8">
    <location>
        <begin position="230"/>
        <end position="260"/>
    </location>
</feature>
<dbReference type="SUPFAM" id="SSF48576">
    <property type="entry name" value="Terpenoid synthases"/>
    <property type="match status" value="1"/>
</dbReference>
<keyword evidence="6" id="KW-0414">Isoprene biosynthesis</keyword>
<dbReference type="InterPro" id="IPR008949">
    <property type="entry name" value="Isoprenoid_synthase_dom_sf"/>
</dbReference>
<name>A0A5C6EFQ4_9BACT</name>
<accession>A0A5C6EFQ4</accession>
<feature type="compositionally biased region" description="Polar residues" evidence="8">
    <location>
        <begin position="235"/>
        <end position="245"/>
    </location>
</feature>
<gene>
    <name evidence="9" type="ORF">Poly51_54190</name>
</gene>
<comment type="similarity">
    <text evidence="2 7">Belongs to the FPP/GGPP synthase family.</text>
</comment>
<dbReference type="Proteomes" id="UP000318288">
    <property type="component" value="Unassembled WGS sequence"/>
</dbReference>
<organism evidence="9 10">
    <name type="scientific">Rubripirellula tenax</name>
    <dbReference type="NCBI Taxonomy" id="2528015"/>
    <lineage>
        <taxon>Bacteria</taxon>
        <taxon>Pseudomonadati</taxon>
        <taxon>Planctomycetota</taxon>
        <taxon>Planctomycetia</taxon>
        <taxon>Pirellulales</taxon>
        <taxon>Pirellulaceae</taxon>
        <taxon>Rubripirellula</taxon>
    </lineage>
</organism>
<dbReference type="InterPro" id="IPR033749">
    <property type="entry name" value="Polyprenyl_synt_CS"/>
</dbReference>
<dbReference type="PANTHER" id="PTHR43281:SF1">
    <property type="entry name" value="FARNESYL DIPHOSPHATE SYNTHASE"/>
    <property type="match status" value="1"/>
</dbReference>
<keyword evidence="3 7" id="KW-0808">Transferase</keyword>
<dbReference type="EMBL" id="SJPW01000007">
    <property type="protein sequence ID" value="TWU47618.1"/>
    <property type="molecule type" value="Genomic_DNA"/>
</dbReference>
<evidence type="ECO:0000256" key="6">
    <source>
        <dbReference type="ARBA" id="ARBA00023229"/>
    </source>
</evidence>
<dbReference type="GO" id="GO:0008299">
    <property type="term" value="P:isoprenoid biosynthetic process"/>
    <property type="evidence" value="ECO:0007669"/>
    <property type="project" value="UniProtKB-KW"/>
</dbReference>
<proteinExistence type="inferred from homology"/>
<dbReference type="SFLD" id="SFLDS00005">
    <property type="entry name" value="Isoprenoid_Synthase_Type_I"/>
    <property type="match status" value="1"/>
</dbReference>
<keyword evidence="4" id="KW-0479">Metal-binding</keyword>
<evidence type="ECO:0000256" key="8">
    <source>
        <dbReference type="SAM" id="MobiDB-lite"/>
    </source>
</evidence>
<protein>
    <submittedName>
        <fullName evidence="9">Farnesyl diphosphate synthase</fullName>
        <ecNumber evidence="9">2.5.1.10</ecNumber>
    </submittedName>
</protein>
<keyword evidence="10" id="KW-1185">Reference proteome</keyword>
<dbReference type="SFLD" id="SFLDG01017">
    <property type="entry name" value="Polyprenyl_Transferase_Like"/>
    <property type="match status" value="1"/>
</dbReference>
<feature type="region of interest" description="Disordered" evidence="8">
    <location>
        <begin position="33"/>
        <end position="71"/>
    </location>
</feature>
<dbReference type="PROSITE" id="PS00723">
    <property type="entry name" value="POLYPRENYL_SYNTHASE_1"/>
    <property type="match status" value="1"/>
</dbReference>
<evidence type="ECO:0000256" key="4">
    <source>
        <dbReference type="ARBA" id="ARBA00022723"/>
    </source>
</evidence>
<evidence type="ECO:0000313" key="10">
    <source>
        <dbReference type="Proteomes" id="UP000318288"/>
    </source>
</evidence>
<evidence type="ECO:0000256" key="2">
    <source>
        <dbReference type="ARBA" id="ARBA00006706"/>
    </source>
</evidence>
<dbReference type="CDD" id="cd00685">
    <property type="entry name" value="Trans_IPPS_HT"/>
    <property type="match status" value="1"/>
</dbReference>
<comment type="caution">
    <text evidence="9">The sequence shown here is derived from an EMBL/GenBank/DDBJ whole genome shotgun (WGS) entry which is preliminary data.</text>
</comment>
<dbReference type="GO" id="GO:0004337">
    <property type="term" value="F:(2E,6E)-farnesyl diphosphate synthase activity"/>
    <property type="evidence" value="ECO:0007669"/>
    <property type="project" value="UniProtKB-EC"/>
</dbReference>
<dbReference type="AlphaFoldDB" id="A0A5C6EFQ4"/>
<evidence type="ECO:0000256" key="7">
    <source>
        <dbReference type="RuleBase" id="RU004466"/>
    </source>
</evidence>
<sequence length="391" mass="41409">MVPLIDPMTNNLWTIGRVFSKLCGPSLPNPRFLQARRTTDFPPPNSSHPFASKPLAKQQPSSPRPPSGIEDLRPWIEMSLDQACDFGPGCPEVLAAAMRYALLAPGKRLRPALVLMSGEACGVDLGGPARDRLMPGAVAVEMVHAYSLIHDDLPAMDDDDLRRGRPTVHIKFDEATAILAGDALQAEAFRHLATRVANPIAAAAAMGSLAQAASASGLVGGQADDLAAESRNETTRMSMQVTAESGVSMRSDHNGDASGTAHTDTWIGHLESIHRRKTGALFAASLDLGAILAGADEASRAILGKYAGDLGLAFQVVDDLLDHTADEATVGKRVGKDADRGKLTYPGLLGLAGAQEKANELVESAKSRVSVFGDAGWRLTLLADYVLERTH</sequence>
<dbReference type="EC" id="2.5.1.10" evidence="9"/>
<dbReference type="Gene3D" id="1.10.600.10">
    <property type="entry name" value="Farnesyl Diphosphate Synthase"/>
    <property type="match status" value="1"/>
</dbReference>
<evidence type="ECO:0000313" key="9">
    <source>
        <dbReference type="EMBL" id="TWU47618.1"/>
    </source>
</evidence>
<reference evidence="9 10" key="1">
    <citation type="submission" date="2019-02" db="EMBL/GenBank/DDBJ databases">
        <title>Deep-cultivation of Planctomycetes and their phenomic and genomic characterization uncovers novel biology.</title>
        <authorList>
            <person name="Wiegand S."/>
            <person name="Jogler M."/>
            <person name="Boedeker C."/>
            <person name="Pinto D."/>
            <person name="Vollmers J."/>
            <person name="Rivas-Marin E."/>
            <person name="Kohn T."/>
            <person name="Peeters S.H."/>
            <person name="Heuer A."/>
            <person name="Rast P."/>
            <person name="Oberbeckmann S."/>
            <person name="Bunk B."/>
            <person name="Jeske O."/>
            <person name="Meyerdierks A."/>
            <person name="Storesund J.E."/>
            <person name="Kallscheuer N."/>
            <person name="Luecker S."/>
            <person name="Lage O.M."/>
            <person name="Pohl T."/>
            <person name="Merkel B.J."/>
            <person name="Hornburger P."/>
            <person name="Mueller R.-W."/>
            <person name="Bruemmer F."/>
            <person name="Labrenz M."/>
            <person name="Spormann A.M."/>
            <person name="Op Den Camp H."/>
            <person name="Overmann J."/>
            <person name="Amann R."/>
            <person name="Jetten M.S.M."/>
            <person name="Mascher T."/>
            <person name="Medema M.H."/>
            <person name="Devos D.P."/>
            <person name="Kaster A.-K."/>
            <person name="Ovreas L."/>
            <person name="Rohde M."/>
            <person name="Galperin M.Y."/>
            <person name="Jogler C."/>
        </authorList>
    </citation>
    <scope>NUCLEOTIDE SEQUENCE [LARGE SCALE GENOMIC DNA]</scope>
    <source>
        <strain evidence="9 10">Poly51</strain>
    </source>
</reference>
<evidence type="ECO:0000256" key="5">
    <source>
        <dbReference type="ARBA" id="ARBA00022842"/>
    </source>
</evidence>
<dbReference type="PROSITE" id="PS00444">
    <property type="entry name" value="POLYPRENYL_SYNTHASE_2"/>
    <property type="match status" value="1"/>
</dbReference>
<dbReference type="InterPro" id="IPR000092">
    <property type="entry name" value="Polyprenyl_synt"/>
</dbReference>
<keyword evidence="5" id="KW-0460">Magnesium</keyword>
<dbReference type="GO" id="GO:0046872">
    <property type="term" value="F:metal ion binding"/>
    <property type="evidence" value="ECO:0007669"/>
    <property type="project" value="UniProtKB-KW"/>
</dbReference>
<dbReference type="PANTHER" id="PTHR43281">
    <property type="entry name" value="FARNESYL DIPHOSPHATE SYNTHASE"/>
    <property type="match status" value="1"/>
</dbReference>
<comment type="cofactor">
    <cofactor evidence="1">
        <name>Mg(2+)</name>
        <dbReference type="ChEBI" id="CHEBI:18420"/>
    </cofactor>
</comment>